<sequence>MLVVHVRFSIVHTLHVHARQSTTKMAESSVALLGVFVCLDDEPVAKRNSEPTDLRNYLRMDKTAVNALLNHVRGTICKKNTKLREAISEEERLIDILRFLATGRSYEDLKFSCAISPQLLGRIIPETCVAIFEALKSEELLTFFCRFDIPDVGSDVDDYPKNCLDSTDGKYIEINKQKDIGAYFYNYKGFFNVVLFAIGNVQYEFIYVNCRTFRMETFYKRQTSMTCLKTIHLRQGVSWLQMSTTPILPSTSLAATSLPVLSADHHPSYITHFCYT</sequence>
<evidence type="ECO:0000313" key="2">
    <source>
        <dbReference type="Proteomes" id="UP001159363"/>
    </source>
</evidence>
<dbReference type="EMBL" id="JARBHB010000015">
    <property type="protein sequence ID" value="KAJ8868087.1"/>
    <property type="molecule type" value="Genomic_DNA"/>
</dbReference>
<gene>
    <name evidence="1" type="ORF">PR048_031896</name>
</gene>
<keyword evidence="2" id="KW-1185">Reference proteome</keyword>
<organism evidence="1 2">
    <name type="scientific">Dryococelus australis</name>
    <dbReference type="NCBI Taxonomy" id="614101"/>
    <lineage>
        <taxon>Eukaryota</taxon>
        <taxon>Metazoa</taxon>
        <taxon>Ecdysozoa</taxon>
        <taxon>Arthropoda</taxon>
        <taxon>Hexapoda</taxon>
        <taxon>Insecta</taxon>
        <taxon>Pterygota</taxon>
        <taxon>Neoptera</taxon>
        <taxon>Polyneoptera</taxon>
        <taxon>Phasmatodea</taxon>
        <taxon>Verophasmatodea</taxon>
        <taxon>Anareolatae</taxon>
        <taxon>Phasmatidae</taxon>
        <taxon>Eurycanthinae</taxon>
        <taxon>Dryococelus</taxon>
    </lineage>
</organism>
<protein>
    <submittedName>
        <fullName evidence="1">Uncharacterized protein</fullName>
    </submittedName>
</protein>
<dbReference type="Proteomes" id="UP001159363">
    <property type="component" value="Chromosome 14"/>
</dbReference>
<proteinExistence type="predicted"/>
<comment type="caution">
    <text evidence="1">The sequence shown here is derived from an EMBL/GenBank/DDBJ whole genome shotgun (WGS) entry which is preliminary data.</text>
</comment>
<accession>A0ABQ9G6L0</accession>
<name>A0ABQ9G6L0_9NEOP</name>
<reference evidence="1 2" key="1">
    <citation type="submission" date="2023-02" db="EMBL/GenBank/DDBJ databases">
        <title>LHISI_Scaffold_Assembly.</title>
        <authorList>
            <person name="Stuart O.P."/>
            <person name="Cleave R."/>
            <person name="Magrath M.J.L."/>
            <person name="Mikheyev A.S."/>
        </authorList>
    </citation>
    <scope>NUCLEOTIDE SEQUENCE [LARGE SCALE GENOMIC DNA]</scope>
    <source>
        <strain evidence="1">Daus_M_001</strain>
        <tissue evidence="1">Leg muscle</tissue>
    </source>
</reference>
<evidence type="ECO:0000313" key="1">
    <source>
        <dbReference type="EMBL" id="KAJ8868087.1"/>
    </source>
</evidence>